<sequence length="160" mass="16871">MAAGDAPAVVALADRVHPTFHEDAAVFVDRQRLFPAGSLVLPGPAGTLAAYAVAYPVRRFAPPPLDTVLGALPPDADALYIHDVALAPEWRGRGLAEPAIRRLLAAAAPLGAATLVSVYGTWPFWARFGFRRVDDPALAPKLASYGADAVFMLRETTEGG</sequence>
<keyword evidence="3" id="KW-0808">Transferase</keyword>
<dbReference type="Gene3D" id="3.40.630.30">
    <property type="match status" value="1"/>
</dbReference>
<gene>
    <name evidence="3" type="ORF">D3218_12225</name>
</gene>
<keyword evidence="1" id="KW-1133">Transmembrane helix</keyword>
<organism evidence="3 4">
    <name type="scientific">Aureimonas flava</name>
    <dbReference type="NCBI Taxonomy" id="2320271"/>
    <lineage>
        <taxon>Bacteria</taxon>
        <taxon>Pseudomonadati</taxon>
        <taxon>Pseudomonadota</taxon>
        <taxon>Alphaproteobacteria</taxon>
        <taxon>Hyphomicrobiales</taxon>
        <taxon>Aurantimonadaceae</taxon>
        <taxon>Aureimonas</taxon>
    </lineage>
</organism>
<dbReference type="EMBL" id="QYRN01000006">
    <property type="protein sequence ID" value="RIY00302.1"/>
    <property type="molecule type" value="Genomic_DNA"/>
</dbReference>
<dbReference type="AlphaFoldDB" id="A0A3A1WK42"/>
<reference evidence="4" key="1">
    <citation type="submission" date="2018-09" db="EMBL/GenBank/DDBJ databases">
        <authorList>
            <person name="Tuo L."/>
        </authorList>
    </citation>
    <scope>NUCLEOTIDE SEQUENCE [LARGE SCALE GENOMIC DNA]</scope>
    <source>
        <strain evidence="4">M2BS4Y-1</strain>
    </source>
</reference>
<proteinExistence type="predicted"/>
<dbReference type="InterPro" id="IPR000182">
    <property type="entry name" value="GNAT_dom"/>
</dbReference>
<feature type="transmembrane region" description="Helical" evidence="1">
    <location>
        <begin position="103"/>
        <end position="125"/>
    </location>
</feature>
<keyword evidence="4" id="KW-1185">Reference proteome</keyword>
<dbReference type="Proteomes" id="UP000265750">
    <property type="component" value="Unassembled WGS sequence"/>
</dbReference>
<keyword evidence="1" id="KW-0472">Membrane</keyword>
<dbReference type="PROSITE" id="PS51186">
    <property type="entry name" value="GNAT"/>
    <property type="match status" value="1"/>
</dbReference>
<protein>
    <submittedName>
        <fullName evidence="3">GNAT family N-acetyltransferase</fullName>
    </submittedName>
</protein>
<name>A0A3A1WK42_9HYPH</name>
<dbReference type="SUPFAM" id="SSF55729">
    <property type="entry name" value="Acyl-CoA N-acyltransferases (Nat)"/>
    <property type="match status" value="1"/>
</dbReference>
<evidence type="ECO:0000313" key="4">
    <source>
        <dbReference type="Proteomes" id="UP000265750"/>
    </source>
</evidence>
<evidence type="ECO:0000259" key="2">
    <source>
        <dbReference type="PROSITE" id="PS51186"/>
    </source>
</evidence>
<feature type="domain" description="N-acetyltransferase" evidence="2">
    <location>
        <begin position="1"/>
        <end position="157"/>
    </location>
</feature>
<dbReference type="InterPro" id="IPR016181">
    <property type="entry name" value="Acyl_CoA_acyltransferase"/>
</dbReference>
<evidence type="ECO:0000256" key="1">
    <source>
        <dbReference type="SAM" id="Phobius"/>
    </source>
</evidence>
<dbReference type="GO" id="GO:0016747">
    <property type="term" value="F:acyltransferase activity, transferring groups other than amino-acyl groups"/>
    <property type="evidence" value="ECO:0007669"/>
    <property type="project" value="InterPro"/>
</dbReference>
<evidence type="ECO:0000313" key="3">
    <source>
        <dbReference type="EMBL" id="RIY00302.1"/>
    </source>
</evidence>
<accession>A0A3A1WK42</accession>
<dbReference type="Pfam" id="PF00583">
    <property type="entry name" value="Acetyltransf_1"/>
    <property type="match status" value="1"/>
</dbReference>
<keyword evidence="1" id="KW-0812">Transmembrane</keyword>
<comment type="caution">
    <text evidence="3">The sequence shown here is derived from an EMBL/GenBank/DDBJ whole genome shotgun (WGS) entry which is preliminary data.</text>
</comment>
<dbReference type="OrthoDB" id="359414at2"/>